<evidence type="ECO:0000313" key="1">
    <source>
        <dbReference type="EMBL" id="TES85184.1"/>
    </source>
</evidence>
<accession>A0A523QI02</accession>
<evidence type="ECO:0000313" key="2">
    <source>
        <dbReference type="Proteomes" id="UP000320781"/>
    </source>
</evidence>
<proteinExistence type="predicted"/>
<dbReference type="AlphaFoldDB" id="A0A523QI02"/>
<reference evidence="1 2" key="1">
    <citation type="submission" date="2019-03" db="EMBL/GenBank/DDBJ databases">
        <title>Metabolic potential of uncultured bacteria and archaea associated with petroleum seepage in deep-sea sediments.</title>
        <authorList>
            <person name="Dong X."/>
            <person name="Hubert C."/>
        </authorList>
    </citation>
    <scope>NUCLEOTIDE SEQUENCE [LARGE SCALE GENOMIC DNA]</scope>
    <source>
        <strain evidence="1">E44_bin92</strain>
    </source>
</reference>
<comment type="caution">
    <text evidence="1">The sequence shown here is derived from an EMBL/GenBank/DDBJ whole genome shotgun (WGS) entry which is preliminary data.</text>
</comment>
<protein>
    <submittedName>
        <fullName evidence="1">Uncharacterized protein</fullName>
    </submittedName>
</protein>
<dbReference type="GO" id="GO:0046872">
    <property type="term" value="F:metal ion binding"/>
    <property type="evidence" value="ECO:0007669"/>
    <property type="project" value="InterPro"/>
</dbReference>
<dbReference type="Proteomes" id="UP000320781">
    <property type="component" value="Unassembled WGS sequence"/>
</dbReference>
<feature type="non-terminal residue" evidence="1">
    <location>
        <position position="77"/>
    </location>
</feature>
<dbReference type="EMBL" id="SOKU01000247">
    <property type="protein sequence ID" value="TES85184.1"/>
    <property type="molecule type" value="Genomic_DNA"/>
</dbReference>
<gene>
    <name evidence="1" type="ORF">E3J95_04995</name>
</gene>
<dbReference type="SUPFAM" id="SSF63411">
    <property type="entry name" value="LuxS/MPP-like metallohydrolase"/>
    <property type="match status" value="1"/>
</dbReference>
<organism evidence="1 2">
    <name type="scientific">Aerophobetes bacterium</name>
    <dbReference type="NCBI Taxonomy" id="2030807"/>
    <lineage>
        <taxon>Bacteria</taxon>
        <taxon>Candidatus Aerophobota</taxon>
    </lineage>
</organism>
<name>A0A523QI02_UNCAE</name>
<sequence>MLLASLTVASAQSLDLRELVQEFTLDNGLKILMVNRERYWGIFAAYSITRADATEKTIQLVLKELQRIRTERVSQQE</sequence>
<dbReference type="InterPro" id="IPR011249">
    <property type="entry name" value="Metalloenz_LuxS/M16"/>
</dbReference>